<feature type="compositionally biased region" description="Basic residues" evidence="2">
    <location>
        <begin position="743"/>
        <end position="771"/>
    </location>
</feature>
<gene>
    <name evidence="4" type="ORF">RUM43_013379</name>
</gene>
<comment type="similarity">
    <text evidence="1">Belongs to the GPATCH1 family.</text>
</comment>
<feature type="domain" description="G-patch" evidence="3">
    <location>
        <begin position="144"/>
        <end position="168"/>
    </location>
</feature>
<reference evidence="4 5" key="1">
    <citation type="submission" date="2023-10" db="EMBL/GenBank/DDBJ databases">
        <title>Genomes of two closely related lineages of the louse Polyplax serrata with different host specificities.</title>
        <authorList>
            <person name="Martinu J."/>
            <person name="Tarabai H."/>
            <person name="Stefka J."/>
            <person name="Hypsa V."/>
        </authorList>
    </citation>
    <scope>NUCLEOTIDE SEQUENCE [LARGE SCALE GENOMIC DNA]</scope>
    <source>
        <strain evidence="4">HR10_N</strain>
    </source>
</reference>
<evidence type="ECO:0000256" key="2">
    <source>
        <dbReference type="SAM" id="MobiDB-lite"/>
    </source>
</evidence>
<name>A0AAN8S713_POLSC</name>
<dbReference type="PANTHER" id="PTHR13384">
    <property type="entry name" value="G PATCH DOMAIN-CONTAINING PROTEIN 1"/>
    <property type="match status" value="1"/>
</dbReference>
<dbReference type="GO" id="GO:0005634">
    <property type="term" value="C:nucleus"/>
    <property type="evidence" value="ECO:0007669"/>
    <property type="project" value="TreeGrafter"/>
</dbReference>
<evidence type="ECO:0000313" key="4">
    <source>
        <dbReference type="EMBL" id="KAK6632611.1"/>
    </source>
</evidence>
<evidence type="ECO:0000313" key="5">
    <source>
        <dbReference type="Proteomes" id="UP001372834"/>
    </source>
</evidence>
<accession>A0AAN8S713</accession>
<dbReference type="Pfam" id="PF26093">
    <property type="entry name" value="HTH_TGH"/>
    <property type="match status" value="1"/>
</dbReference>
<feature type="region of interest" description="Disordered" evidence="2">
    <location>
        <begin position="719"/>
        <end position="771"/>
    </location>
</feature>
<dbReference type="InterPro" id="IPR000467">
    <property type="entry name" value="G_patch_dom"/>
</dbReference>
<evidence type="ECO:0000256" key="1">
    <source>
        <dbReference type="ARBA" id="ARBA00008600"/>
    </source>
</evidence>
<evidence type="ECO:0000259" key="3">
    <source>
        <dbReference type="PROSITE" id="PS50174"/>
    </source>
</evidence>
<dbReference type="AlphaFoldDB" id="A0AAN8S713"/>
<sequence length="771" mass="88648">MSSSDTEDEFVKYGTPLEPLEEDEIPKKRPILLEDQTVKDKQGRRRFHGAFTGGFSAGFFNSVGSLQGWRPSSFKSSKSEKNVPVHQKPEDYMDEEDTGEFGIAPIILRTKEAYAYANEKPLHNQSTNTHFGAYVFHNILKPARQTIGLKLLMIMGWKPGQGVGPREKRTEKKNISRLRQKVYGCKLPSASSDGEESGSDSELKDVTFAPDDYEPYLHLPKSNFFGIGYEGLQKNIIPGSIAHTSLQHKFILEKSKKKFNIQGQAFGVGAFEDEDDDIYSRDDLNQYDFSLATESNKEDKNTRLPVKIDGILEGFIPQVKKHIKKQYQLPVIPKNFKGLHKIKTSRFNNVEEELNLLKRKIMTKEPDEFIHKLKKPLLDDSRAAEESVCVPFKGPSTKTFNFRPFCFDPAKQERFETYLKLLDEGKKDALESLQPLNMTDWAKEAEKLEFDQASKLLKPLTGTLSNRFRTASKTEDLSDPLATVEKYNDDNDDCVKAAKMKMYGPLTRSQHEWLPCPLLSKRFNIPELKAGFNQTVQSKHKGTAKELLFTSEFISSFTVPAKQTDNVYEKNIHPETKEKQINTVEENSKMEVQDIPKDYKLGTRFLLTTENKIDLFRAIFLDSDDENECKDVEKDKIQEEEIQYEEKVINSKRNTSPPKGIFENIDLMTFEDWRKKKNETVALPLKPVEKQKTPLKDDLLAEGVYGPKIPEKIEVHHKNCESSSSLQENFSVDDARWVEKNLHNKKHKKKEKKSKKSKHKSKHKMKRKSER</sequence>
<feature type="compositionally biased region" description="Polar residues" evidence="2">
    <location>
        <begin position="721"/>
        <end position="730"/>
    </location>
</feature>
<dbReference type="EMBL" id="JAWJWE010000007">
    <property type="protein sequence ID" value="KAK6632611.1"/>
    <property type="molecule type" value="Genomic_DNA"/>
</dbReference>
<dbReference type="Pfam" id="PF01585">
    <property type="entry name" value="G-patch"/>
    <property type="match status" value="1"/>
</dbReference>
<dbReference type="PROSITE" id="PS50174">
    <property type="entry name" value="G_PATCH"/>
    <property type="match status" value="1"/>
</dbReference>
<protein>
    <recommendedName>
        <fullName evidence="3">G-patch domain-containing protein</fullName>
    </recommendedName>
</protein>
<organism evidence="4 5">
    <name type="scientific">Polyplax serrata</name>
    <name type="common">Common mouse louse</name>
    <dbReference type="NCBI Taxonomy" id="468196"/>
    <lineage>
        <taxon>Eukaryota</taxon>
        <taxon>Metazoa</taxon>
        <taxon>Ecdysozoa</taxon>
        <taxon>Arthropoda</taxon>
        <taxon>Hexapoda</taxon>
        <taxon>Insecta</taxon>
        <taxon>Pterygota</taxon>
        <taxon>Neoptera</taxon>
        <taxon>Paraneoptera</taxon>
        <taxon>Psocodea</taxon>
        <taxon>Troctomorpha</taxon>
        <taxon>Phthiraptera</taxon>
        <taxon>Anoplura</taxon>
        <taxon>Polyplacidae</taxon>
        <taxon>Polyplax</taxon>
    </lineage>
</organism>
<comment type="caution">
    <text evidence="4">The sequence shown here is derived from an EMBL/GenBank/DDBJ whole genome shotgun (WGS) entry which is preliminary data.</text>
</comment>
<dbReference type="Pfam" id="PF07713">
    <property type="entry name" value="DUF1604"/>
    <property type="match status" value="1"/>
</dbReference>
<feature type="compositionally biased region" description="Basic and acidic residues" evidence="2">
    <location>
        <begin position="733"/>
        <end position="742"/>
    </location>
</feature>
<dbReference type="PANTHER" id="PTHR13384:SF19">
    <property type="entry name" value="G PATCH DOMAIN-CONTAINING PROTEIN 1"/>
    <property type="match status" value="1"/>
</dbReference>
<dbReference type="InterPro" id="IPR011666">
    <property type="entry name" value="DUF1604"/>
</dbReference>
<dbReference type="GO" id="GO:0006397">
    <property type="term" value="P:mRNA processing"/>
    <property type="evidence" value="ECO:0007669"/>
    <property type="project" value="InterPro"/>
</dbReference>
<dbReference type="Proteomes" id="UP001372834">
    <property type="component" value="Unassembled WGS sequence"/>
</dbReference>
<dbReference type="GO" id="GO:0003723">
    <property type="term" value="F:RNA binding"/>
    <property type="evidence" value="ECO:0007669"/>
    <property type="project" value="TreeGrafter"/>
</dbReference>
<proteinExistence type="inferred from homology"/>